<sequence>MLILRGDRKMNLRWMIDRSSFEVYADPSIDLSSIDDPSDHLSDPSDWTSWAGYKYPCSVCVRQTLRQIHTETFERA</sequence>
<evidence type="ECO:0000313" key="2">
    <source>
        <dbReference type="Proteomes" id="UP000215914"/>
    </source>
</evidence>
<dbReference type="AlphaFoldDB" id="A0A9K3MVT5"/>
<dbReference type="Gramene" id="mRNA:HanXRQr2_Chr12g0537681">
    <property type="protein sequence ID" value="CDS:HanXRQr2_Chr12g0537681.1"/>
    <property type="gene ID" value="HanXRQr2_Chr12g0537681"/>
</dbReference>
<protein>
    <submittedName>
        <fullName evidence="1">Uncharacterized protein</fullName>
    </submittedName>
</protein>
<comment type="caution">
    <text evidence="1">The sequence shown here is derived from an EMBL/GenBank/DDBJ whole genome shotgun (WGS) entry which is preliminary data.</text>
</comment>
<name>A0A9K3MVT5_HELAN</name>
<evidence type="ECO:0000313" key="1">
    <source>
        <dbReference type="EMBL" id="KAF5777608.1"/>
    </source>
</evidence>
<organism evidence="1 2">
    <name type="scientific">Helianthus annuus</name>
    <name type="common">Common sunflower</name>
    <dbReference type="NCBI Taxonomy" id="4232"/>
    <lineage>
        <taxon>Eukaryota</taxon>
        <taxon>Viridiplantae</taxon>
        <taxon>Streptophyta</taxon>
        <taxon>Embryophyta</taxon>
        <taxon>Tracheophyta</taxon>
        <taxon>Spermatophyta</taxon>
        <taxon>Magnoliopsida</taxon>
        <taxon>eudicotyledons</taxon>
        <taxon>Gunneridae</taxon>
        <taxon>Pentapetalae</taxon>
        <taxon>asterids</taxon>
        <taxon>campanulids</taxon>
        <taxon>Asterales</taxon>
        <taxon>Asteraceae</taxon>
        <taxon>Asteroideae</taxon>
        <taxon>Heliantheae alliance</taxon>
        <taxon>Heliantheae</taxon>
        <taxon>Helianthus</taxon>
    </lineage>
</organism>
<proteinExistence type="predicted"/>
<reference evidence="1" key="1">
    <citation type="journal article" date="2017" name="Nature">
        <title>The sunflower genome provides insights into oil metabolism, flowering and Asterid evolution.</title>
        <authorList>
            <person name="Badouin H."/>
            <person name="Gouzy J."/>
            <person name="Grassa C.J."/>
            <person name="Murat F."/>
            <person name="Staton S.E."/>
            <person name="Cottret L."/>
            <person name="Lelandais-Briere C."/>
            <person name="Owens G.L."/>
            <person name="Carrere S."/>
            <person name="Mayjonade B."/>
            <person name="Legrand L."/>
            <person name="Gill N."/>
            <person name="Kane N.C."/>
            <person name="Bowers J.E."/>
            <person name="Hubner S."/>
            <person name="Bellec A."/>
            <person name="Berard A."/>
            <person name="Berges H."/>
            <person name="Blanchet N."/>
            <person name="Boniface M.C."/>
            <person name="Brunel D."/>
            <person name="Catrice O."/>
            <person name="Chaidir N."/>
            <person name="Claudel C."/>
            <person name="Donnadieu C."/>
            <person name="Faraut T."/>
            <person name="Fievet G."/>
            <person name="Helmstetter N."/>
            <person name="King M."/>
            <person name="Knapp S.J."/>
            <person name="Lai Z."/>
            <person name="Le Paslier M.C."/>
            <person name="Lippi Y."/>
            <person name="Lorenzon L."/>
            <person name="Mandel J.R."/>
            <person name="Marage G."/>
            <person name="Marchand G."/>
            <person name="Marquand E."/>
            <person name="Bret-Mestries E."/>
            <person name="Morien E."/>
            <person name="Nambeesan S."/>
            <person name="Nguyen T."/>
            <person name="Pegot-Espagnet P."/>
            <person name="Pouilly N."/>
            <person name="Raftis F."/>
            <person name="Sallet E."/>
            <person name="Schiex T."/>
            <person name="Thomas J."/>
            <person name="Vandecasteele C."/>
            <person name="Vares D."/>
            <person name="Vear F."/>
            <person name="Vautrin S."/>
            <person name="Crespi M."/>
            <person name="Mangin B."/>
            <person name="Burke J.M."/>
            <person name="Salse J."/>
            <person name="Munos S."/>
            <person name="Vincourt P."/>
            <person name="Rieseberg L.H."/>
            <person name="Langlade N.B."/>
        </authorList>
    </citation>
    <scope>NUCLEOTIDE SEQUENCE</scope>
    <source>
        <tissue evidence="1">Leaves</tissue>
    </source>
</reference>
<reference evidence="1" key="2">
    <citation type="submission" date="2020-06" db="EMBL/GenBank/DDBJ databases">
        <title>Helianthus annuus Genome sequencing and assembly Release 2.</title>
        <authorList>
            <person name="Gouzy J."/>
            <person name="Langlade N."/>
            <person name="Munos S."/>
        </authorList>
    </citation>
    <scope>NUCLEOTIDE SEQUENCE</scope>
    <source>
        <tissue evidence="1">Leaves</tissue>
    </source>
</reference>
<accession>A0A9K3MVT5</accession>
<dbReference type="Proteomes" id="UP000215914">
    <property type="component" value="Unassembled WGS sequence"/>
</dbReference>
<keyword evidence="2" id="KW-1185">Reference proteome</keyword>
<dbReference type="EMBL" id="MNCJ02000327">
    <property type="protein sequence ID" value="KAF5777608.1"/>
    <property type="molecule type" value="Genomic_DNA"/>
</dbReference>
<gene>
    <name evidence="1" type="ORF">HanXRQr2_Chr12g0537681</name>
</gene>